<sequence>MQDDLDFQSHHPRRSVSVFGAVPLRKAQASNDISGVWFVETYGGDERQNPLGLVILTHR</sequence>
<protein>
    <submittedName>
        <fullName evidence="1">Uncharacterized protein</fullName>
    </submittedName>
</protein>
<name>A0A177AA05_9PEZI</name>
<dbReference type="AlphaFoldDB" id="A0A177AA05"/>
<dbReference type="GeneID" id="36288201"/>
<accession>A0A177AA05</accession>
<dbReference type="RefSeq" id="XP_024323865.1">
    <property type="nucleotide sequence ID" value="XM_024468759.1"/>
</dbReference>
<reference evidence="1" key="1">
    <citation type="submission" date="2016-03" db="EMBL/GenBank/DDBJ databases">
        <title>Updated assembly of Pseudogymnoascus destructans, the fungus causing white-nose syndrome of bats.</title>
        <authorList>
            <person name="Palmer J.M."/>
            <person name="Drees K.P."/>
            <person name="Foster J.T."/>
            <person name="Lindner D.L."/>
        </authorList>
    </citation>
    <scope>NUCLEOTIDE SEQUENCE [LARGE SCALE GENOMIC DNA]</scope>
    <source>
        <strain evidence="1">20631-21</strain>
    </source>
</reference>
<proteinExistence type="predicted"/>
<organism evidence="1">
    <name type="scientific">Pseudogymnoascus destructans</name>
    <dbReference type="NCBI Taxonomy" id="655981"/>
    <lineage>
        <taxon>Eukaryota</taxon>
        <taxon>Fungi</taxon>
        <taxon>Dikarya</taxon>
        <taxon>Ascomycota</taxon>
        <taxon>Pezizomycotina</taxon>
        <taxon>Leotiomycetes</taxon>
        <taxon>Thelebolales</taxon>
        <taxon>Thelebolaceae</taxon>
        <taxon>Pseudogymnoascus</taxon>
    </lineage>
</organism>
<evidence type="ECO:0000313" key="1">
    <source>
        <dbReference type="EMBL" id="OAF58580.1"/>
    </source>
</evidence>
<dbReference type="EMBL" id="KV441396">
    <property type="protein sequence ID" value="OAF58580.1"/>
    <property type="molecule type" value="Genomic_DNA"/>
</dbReference>
<dbReference type="Proteomes" id="UP000077154">
    <property type="component" value="Unassembled WGS sequence"/>
</dbReference>
<gene>
    <name evidence="1" type="ORF">VC83_05134</name>
</gene>